<dbReference type="InterPro" id="IPR027417">
    <property type="entry name" value="P-loop_NTPase"/>
</dbReference>
<dbReference type="InterPro" id="IPR050637">
    <property type="entry name" value="NLRP_innate_immun_reg"/>
</dbReference>
<evidence type="ECO:0000256" key="3">
    <source>
        <dbReference type="ARBA" id="ARBA00022737"/>
    </source>
</evidence>
<evidence type="ECO:0000256" key="2">
    <source>
        <dbReference type="ARBA" id="ARBA00022490"/>
    </source>
</evidence>
<keyword evidence="2" id="KW-0963">Cytoplasm</keyword>
<comment type="caution">
    <text evidence="5">The sequence shown here is derived from an EMBL/GenBank/DDBJ whole genome shotgun (WGS) entry which is preliminary data.</text>
</comment>
<evidence type="ECO:0000259" key="4">
    <source>
        <dbReference type="PROSITE" id="PS50837"/>
    </source>
</evidence>
<accession>A0ABR3NW18</accession>
<dbReference type="Proteomes" id="UP001558613">
    <property type="component" value="Unassembled WGS sequence"/>
</dbReference>
<keyword evidence="6" id="KW-1185">Reference proteome</keyword>
<dbReference type="Pfam" id="PF05729">
    <property type="entry name" value="NACHT"/>
    <property type="match status" value="1"/>
</dbReference>
<proteinExistence type="predicted"/>
<name>A0ABR3NW18_9TELE</name>
<keyword evidence="3" id="KW-0677">Repeat</keyword>
<evidence type="ECO:0000313" key="5">
    <source>
        <dbReference type="EMBL" id="KAL1280962.1"/>
    </source>
</evidence>
<dbReference type="EMBL" id="JAYMGO010000002">
    <property type="protein sequence ID" value="KAL1280962.1"/>
    <property type="molecule type" value="Genomic_DNA"/>
</dbReference>
<dbReference type="PANTHER" id="PTHR45690:SF19">
    <property type="entry name" value="NACHT, LRR AND PYD DOMAINS-CONTAINING PROTEIN 3"/>
    <property type="match status" value="1"/>
</dbReference>
<dbReference type="PANTHER" id="PTHR45690">
    <property type="entry name" value="NACHT, LRR AND PYD DOMAINS-CONTAINING PROTEIN 12"/>
    <property type="match status" value="1"/>
</dbReference>
<evidence type="ECO:0000313" key="6">
    <source>
        <dbReference type="Proteomes" id="UP001558613"/>
    </source>
</evidence>
<dbReference type="PROSITE" id="PS50837">
    <property type="entry name" value="NACHT"/>
    <property type="match status" value="1"/>
</dbReference>
<sequence length="361" mass="40810">MLFKPDSSGINPGVILQGKSGNGISLTVQKMMMDWACDLHRTKLDVVFHVKCKEISHISSRTTSLVELLSYNIFLTSEEISTILQRSPERVLFLVDGFDELKYTEDFYRMLPPTDQYQRAPPEVTLCALLRGRILQESCLLVTTRSTAVDILKNVLKEPHSFTEIIGFSEKGVEEYFKKSFQNGILFRKGYKYVRANETLLTACSIPVICWIICMVIRERLNDGTDVTSGLEATTSIYVDFLCTLLASEHHSQGLGQSVPILVKSLGRLADKGILAQQVLFDEKTVFRCSKSSKECKDLVYPYNPADYSCNQKVKIRLNKQGFFAEPLRKGNKYGAKCAKKFLGLALHLCQKNEKNLLFKS</sequence>
<comment type="subcellular location">
    <subcellularLocation>
        <location evidence="1">Cytoplasm</location>
    </subcellularLocation>
</comment>
<organism evidence="5 6">
    <name type="scientific">Cirrhinus molitorella</name>
    <name type="common">mud carp</name>
    <dbReference type="NCBI Taxonomy" id="172907"/>
    <lineage>
        <taxon>Eukaryota</taxon>
        <taxon>Metazoa</taxon>
        <taxon>Chordata</taxon>
        <taxon>Craniata</taxon>
        <taxon>Vertebrata</taxon>
        <taxon>Euteleostomi</taxon>
        <taxon>Actinopterygii</taxon>
        <taxon>Neopterygii</taxon>
        <taxon>Teleostei</taxon>
        <taxon>Ostariophysi</taxon>
        <taxon>Cypriniformes</taxon>
        <taxon>Cyprinidae</taxon>
        <taxon>Labeoninae</taxon>
        <taxon>Labeonini</taxon>
        <taxon>Cirrhinus</taxon>
    </lineage>
</organism>
<feature type="domain" description="NACHT" evidence="4">
    <location>
        <begin position="12"/>
        <end position="148"/>
    </location>
</feature>
<reference evidence="5 6" key="1">
    <citation type="submission" date="2023-09" db="EMBL/GenBank/DDBJ databases">
        <authorList>
            <person name="Wang M."/>
        </authorList>
    </citation>
    <scope>NUCLEOTIDE SEQUENCE [LARGE SCALE GENOMIC DNA]</scope>
    <source>
        <strain evidence="5">GT-2023</strain>
        <tissue evidence="5">Liver</tissue>
    </source>
</reference>
<evidence type="ECO:0000256" key="1">
    <source>
        <dbReference type="ARBA" id="ARBA00004496"/>
    </source>
</evidence>
<dbReference type="Gene3D" id="3.40.50.300">
    <property type="entry name" value="P-loop containing nucleotide triphosphate hydrolases"/>
    <property type="match status" value="1"/>
</dbReference>
<dbReference type="InterPro" id="IPR007111">
    <property type="entry name" value="NACHT_NTPase"/>
</dbReference>
<protein>
    <recommendedName>
        <fullName evidence="4">NACHT domain-containing protein</fullName>
    </recommendedName>
</protein>
<gene>
    <name evidence="5" type="ORF">QQF64_015562</name>
</gene>